<keyword evidence="3" id="KW-1185">Reference proteome</keyword>
<evidence type="ECO:0000313" key="3">
    <source>
        <dbReference type="Proteomes" id="UP000199300"/>
    </source>
</evidence>
<dbReference type="AlphaFoldDB" id="A0A1H8SQP9"/>
<dbReference type="EMBL" id="FODJ01000013">
    <property type="protein sequence ID" value="SEO80971.1"/>
    <property type="molecule type" value="Genomic_DNA"/>
</dbReference>
<name>A0A1H8SQP9_9BACI</name>
<organism evidence="2 3">
    <name type="scientific">Amphibacillus marinus</name>
    <dbReference type="NCBI Taxonomy" id="872970"/>
    <lineage>
        <taxon>Bacteria</taxon>
        <taxon>Bacillati</taxon>
        <taxon>Bacillota</taxon>
        <taxon>Bacilli</taxon>
        <taxon>Bacillales</taxon>
        <taxon>Bacillaceae</taxon>
        <taxon>Amphibacillus</taxon>
    </lineage>
</organism>
<gene>
    <name evidence="2" type="ORF">SAMN04488134_11374</name>
</gene>
<feature type="domain" description="IrrE N-terminal-like" evidence="1">
    <location>
        <begin position="42"/>
        <end position="147"/>
    </location>
</feature>
<dbReference type="InterPro" id="IPR010359">
    <property type="entry name" value="IrrE_HExxH"/>
</dbReference>
<sequence>MYQNYRPFDAEIYIMNLYKKMGINEPYQINEEKIAYELEINLTYSNKRSYSYQYNDYKAINIYSNLSVRERRERFFHELAHLLRHQGWQLELPKSFIEWQELDSLRFTSYATLPHFMLLKYDLDFPFIVNNLINDFHASKEICTKRINQIKKNTNIFDNHFYRK</sequence>
<evidence type="ECO:0000259" key="1">
    <source>
        <dbReference type="Pfam" id="PF06114"/>
    </source>
</evidence>
<dbReference type="Pfam" id="PF06114">
    <property type="entry name" value="Peptidase_M78"/>
    <property type="match status" value="1"/>
</dbReference>
<reference evidence="2 3" key="1">
    <citation type="submission" date="2016-10" db="EMBL/GenBank/DDBJ databases">
        <authorList>
            <person name="de Groot N.N."/>
        </authorList>
    </citation>
    <scope>NUCLEOTIDE SEQUENCE [LARGE SCALE GENOMIC DNA]</scope>
    <source>
        <strain evidence="2 3">CGMCC 1.10434</strain>
    </source>
</reference>
<dbReference type="Gene3D" id="1.10.10.2910">
    <property type="match status" value="1"/>
</dbReference>
<protein>
    <recommendedName>
        <fullName evidence="1">IrrE N-terminal-like domain-containing protein</fullName>
    </recommendedName>
</protein>
<dbReference type="RefSeq" id="WP_091499893.1">
    <property type="nucleotide sequence ID" value="NZ_FODJ01000013.1"/>
</dbReference>
<proteinExistence type="predicted"/>
<evidence type="ECO:0000313" key="2">
    <source>
        <dbReference type="EMBL" id="SEO80971.1"/>
    </source>
</evidence>
<accession>A0A1H8SQP9</accession>
<dbReference type="STRING" id="872970.SAMN04488134_11374"/>
<dbReference type="Proteomes" id="UP000199300">
    <property type="component" value="Unassembled WGS sequence"/>
</dbReference>
<dbReference type="OrthoDB" id="2417909at2"/>